<dbReference type="AlphaFoldDB" id="A0AAE8MLI3"/>
<protein>
    <submittedName>
        <fullName evidence="1">Uncharacterized protein</fullName>
    </submittedName>
</protein>
<dbReference type="Proteomes" id="UP001187734">
    <property type="component" value="Unassembled WGS sequence"/>
</dbReference>
<comment type="caution">
    <text evidence="1">The sequence shown here is derived from an EMBL/GenBank/DDBJ whole genome shotgun (WGS) entry which is preliminary data.</text>
</comment>
<organism evidence="1 2">
    <name type="scientific">Fusarium torulosum</name>
    <dbReference type="NCBI Taxonomy" id="33205"/>
    <lineage>
        <taxon>Eukaryota</taxon>
        <taxon>Fungi</taxon>
        <taxon>Dikarya</taxon>
        <taxon>Ascomycota</taxon>
        <taxon>Pezizomycotina</taxon>
        <taxon>Sordariomycetes</taxon>
        <taxon>Hypocreomycetidae</taxon>
        <taxon>Hypocreales</taxon>
        <taxon>Nectriaceae</taxon>
        <taxon>Fusarium</taxon>
    </lineage>
</organism>
<reference evidence="1" key="1">
    <citation type="submission" date="2018-03" db="EMBL/GenBank/DDBJ databases">
        <authorList>
            <person name="Guldener U."/>
        </authorList>
    </citation>
    <scope>NUCLEOTIDE SEQUENCE</scope>
</reference>
<evidence type="ECO:0000313" key="2">
    <source>
        <dbReference type="Proteomes" id="UP001187734"/>
    </source>
</evidence>
<proteinExistence type="predicted"/>
<keyword evidence="2" id="KW-1185">Reference proteome</keyword>
<accession>A0AAE8MLI3</accession>
<name>A0AAE8MLI3_9HYPO</name>
<gene>
    <name evidence="1" type="ORF">FTOL_12746</name>
</gene>
<dbReference type="EMBL" id="ONZP01000643">
    <property type="protein sequence ID" value="SPJ88851.1"/>
    <property type="molecule type" value="Genomic_DNA"/>
</dbReference>
<sequence>MTEPSEPFYIILKPLSWPNNKEVPNLLGRIVKNFYSLFDHYTPDAPEKYAARELIVHGPLKDFRLSTEWHHGHGAHGQADNIARAQKEFLESVKTELDGKAVWAVRLRQLDDVFKAITKHSAIRDKIFEWLGGFPGHEAYFIAGLLIAEDVSISQSSNSKESASLNITAPISTMAQLAAGSPISIPIGNISVGGKTGNSLLESLYGHIEGQRVIAVDCRVIRRRWLSQQIDMTDKSPRASPRAFRFAGGNDELILDGRVDAGKLGPSDDDKLVVGGSVDVGELGRDVPYLALLSENQQAVTGGELGASATGDSR</sequence>
<evidence type="ECO:0000313" key="1">
    <source>
        <dbReference type="EMBL" id="SPJ88851.1"/>
    </source>
</evidence>